<evidence type="ECO:0000313" key="3">
    <source>
        <dbReference type="Proteomes" id="UP000438914"/>
    </source>
</evidence>
<proteinExistence type="predicted"/>
<evidence type="ECO:0000256" key="1">
    <source>
        <dbReference type="SAM" id="SignalP"/>
    </source>
</evidence>
<keyword evidence="1" id="KW-0732">Signal</keyword>
<dbReference type="EMBL" id="VUNG01000034">
    <property type="protein sequence ID" value="MST85307.1"/>
    <property type="molecule type" value="Genomic_DNA"/>
</dbReference>
<accession>A0A7K0KH98</accession>
<dbReference type="Proteomes" id="UP000438914">
    <property type="component" value="Unassembled WGS sequence"/>
</dbReference>
<comment type="caution">
    <text evidence="2">The sequence shown here is derived from an EMBL/GenBank/DDBJ whole genome shotgun (WGS) entry which is preliminary data.</text>
</comment>
<evidence type="ECO:0008006" key="4">
    <source>
        <dbReference type="Google" id="ProtNLM"/>
    </source>
</evidence>
<organism evidence="2 3">
    <name type="scientific">Hallella mizrahii</name>
    <dbReference type="NCBI Taxonomy" id="2606637"/>
    <lineage>
        <taxon>Bacteria</taxon>
        <taxon>Pseudomonadati</taxon>
        <taxon>Bacteroidota</taxon>
        <taxon>Bacteroidia</taxon>
        <taxon>Bacteroidales</taxon>
        <taxon>Prevotellaceae</taxon>
        <taxon>Hallella</taxon>
    </lineage>
</organism>
<gene>
    <name evidence="2" type="ORF">FYJ73_11625</name>
</gene>
<feature type="signal peptide" evidence="1">
    <location>
        <begin position="1"/>
        <end position="22"/>
    </location>
</feature>
<dbReference type="RefSeq" id="WP_154534893.1">
    <property type="nucleotide sequence ID" value="NZ_VUNG01000034.1"/>
</dbReference>
<sequence>MNTIRKLIIFSFCILFMSINISCEDTEDIEDQVNCVKYKVHNNNPIAHMSIWDGGDTPVIAINDYETTFYTKSYSTELIVTCKEDKKATITIQLFVNNKFIREVSGTTPVELHYRLK</sequence>
<protein>
    <recommendedName>
        <fullName evidence="4">Lipoprotein</fullName>
    </recommendedName>
</protein>
<evidence type="ECO:0000313" key="2">
    <source>
        <dbReference type="EMBL" id="MST85307.1"/>
    </source>
</evidence>
<name>A0A7K0KH98_9BACT</name>
<reference evidence="2 3" key="1">
    <citation type="submission" date="2019-08" db="EMBL/GenBank/DDBJ databases">
        <title>In-depth cultivation of the pig gut microbiome towards novel bacterial diversity and tailored functional studies.</title>
        <authorList>
            <person name="Wylensek D."/>
            <person name="Hitch T.C.A."/>
            <person name="Clavel T."/>
        </authorList>
    </citation>
    <scope>NUCLEOTIDE SEQUENCE [LARGE SCALE GENOMIC DNA]</scope>
    <source>
        <strain evidence="2 3">LKV-178-WT-2A</strain>
    </source>
</reference>
<feature type="chain" id="PRO_5029577613" description="Lipoprotein" evidence="1">
    <location>
        <begin position="23"/>
        <end position="117"/>
    </location>
</feature>
<dbReference type="AlphaFoldDB" id="A0A7K0KH98"/>
<keyword evidence="3" id="KW-1185">Reference proteome</keyword>